<dbReference type="PANTHER" id="PTHR30461">
    <property type="entry name" value="DNA-INVERTASE FROM LAMBDOID PROPHAGE"/>
    <property type="match status" value="1"/>
</dbReference>
<dbReference type="Gene3D" id="3.40.50.1390">
    <property type="entry name" value="Resolvase, N-terminal catalytic domain"/>
    <property type="match status" value="1"/>
</dbReference>
<dbReference type="AlphaFoldDB" id="A0A4S2HFV7"/>
<dbReference type="InterPro" id="IPR006119">
    <property type="entry name" value="Resolv_N"/>
</dbReference>
<dbReference type="Pfam" id="PF07508">
    <property type="entry name" value="Recombinase"/>
    <property type="match status" value="1"/>
</dbReference>
<dbReference type="OrthoDB" id="7277848at2"/>
<feature type="domain" description="Recombinase" evidence="2">
    <location>
        <begin position="158"/>
        <end position="299"/>
    </location>
</feature>
<dbReference type="SMART" id="SM00857">
    <property type="entry name" value="Resolvase"/>
    <property type="match status" value="1"/>
</dbReference>
<evidence type="ECO:0000259" key="2">
    <source>
        <dbReference type="PROSITE" id="PS51737"/>
    </source>
</evidence>
<dbReference type="InterPro" id="IPR036162">
    <property type="entry name" value="Resolvase-like_N_sf"/>
</dbReference>
<dbReference type="EMBL" id="SRXV01000001">
    <property type="protein sequence ID" value="TGY94803.1"/>
    <property type="molecule type" value="Genomic_DNA"/>
</dbReference>
<keyword evidence="4" id="KW-1185">Reference proteome</keyword>
<sequence>MPSLPPPGSRVAFYSRFSTDRQKQTSIDGQERLCAIYSKARKWEEYKRFSDAERSGTTTMGRSGLFEMLAAAERGEFDVLLVEDIDRTSRDAADMHQIAKELDELDIVLCTVVNGVVSDIELAFKAVQNQQFIKQNIQKSKRGQELAISQGRMSGSIAYGYRKVLKVDTRGEAINGLREIDPEQSAIVQRIHAEFDAGRTTFEICKTLNAEGVPSPKGKQWRPGGLLGNRNGGLGILRNPIYVGEYHFRKTKRRRRKGQIKTAFTAEAERIITQHPELQIIDKSVWDRNQARLAEHLDRPFHQKRKVQFAFSGRVHCGVCGSTAVVSDGKYVCTGRRDKGICTNSRRVNRVAVETTIYQKLKTHVLDTTTLGQALDAFCDEVDRAQEDHSARLETQTGHLKDTEKHIGNLMSQLSNASETSFASQMLLEELDRLGAEKRRLETQINRAPPMVVAGGTNEIIASISRTLDTLSEHLQAEDSEASRAKELLRGLISRVVLNPVGSETDGRGAGDMRVTVEGPIANLIDLANMDIDRVTKHGHRPMFELGNANIVWTFSYVLAWQDPRLATVRADLPIIAHLLDHADKPVSMERMAEALGEACPTIGIDTDRSPDQRARNAVSYLQEQGYTRCINMRTSDTGYVWNERGLTDAEWKARIAQPPMTKSIPPIRVSAPEAVIVVVGPQHSSSDESHT</sequence>
<dbReference type="Pfam" id="PF00239">
    <property type="entry name" value="Resolvase"/>
    <property type="match status" value="1"/>
</dbReference>
<dbReference type="PANTHER" id="PTHR30461:SF23">
    <property type="entry name" value="DNA RECOMBINASE-RELATED"/>
    <property type="match status" value="1"/>
</dbReference>
<dbReference type="GO" id="GO:0003677">
    <property type="term" value="F:DNA binding"/>
    <property type="evidence" value="ECO:0007669"/>
    <property type="project" value="InterPro"/>
</dbReference>
<dbReference type="Proteomes" id="UP000305451">
    <property type="component" value="Unassembled WGS sequence"/>
</dbReference>
<dbReference type="InterPro" id="IPR050639">
    <property type="entry name" value="SSR_resolvase"/>
</dbReference>
<gene>
    <name evidence="3" type="ORF">E5162_05950</name>
</gene>
<dbReference type="Gene3D" id="3.90.1750.20">
    <property type="entry name" value="Putative Large Serine Recombinase, Chain B, Domain 2"/>
    <property type="match status" value="1"/>
</dbReference>
<accession>A0A4S2HFV7</accession>
<evidence type="ECO:0000313" key="4">
    <source>
        <dbReference type="Proteomes" id="UP000305451"/>
    </source>
</evidence>
<protein>
    <submittedName>
        <fullName evidence="3">Recombinase family protein</fullName>
    </submittedName>
</protein>
<name>A0A4S2HFV7_9PROT</name>
<dbReference type="GO" id="GO:0000150">
    <property type="term" value="F:DNA strand exchange activity"/>
    <property type="evidence" value="ECO:0007669"/>
    <property type="project" value="InterPro"/>
</dbReference>
<organism evidence="3 4">
    <name type="scientific">Marinicauda pacifica</name>
    <dbReference type="NCBI Taxonomy" id="1133559"/>
    <lineage>
        <taxon>Bacteria</taxon>
        <taxon>Pseudomonadati</taxon>
        <taxon>Pseudomonadota</taxon>
        <taxon>Alphaproteobacteria</taxon>
        <taxon>Maricaulales</taxon>
        <taxon>Maricaulaceae</taxon>
        <taxon>Marinicauda</taxon>
    </lineage>
</organism>
<dbReference type="CDD" id="cd00338">
    <property type="entry name" value="Ser_Recombinase"/>
    <property type="match status" value="1"/>
</dbReference>
<reference evidence="3 4" key="1">
    <citation type="journal article" date="2013" name="Int. J. Syst. Evol. Microbiol.">
        <title>Marinicauda pacifica gen. nov., sp. nov., a prosthecate alphaproteobacterium of the family Hyphomonadaceae isolated from deep seawater.</title>
        <authorList>
            <person name="Zhang X.Y."/>
            <person name="Li G.W."/>
            <person name="Wang C.S."/>
            <person name="Zhang Y.J."/>
            <person name="Xu X.W."/>
            <person name="Li H."/>
            <person name="Liu A."/>
            <person name="Liu C."/>
            <person name="Xie B.B."/>
            <person name="Qin Q.L."/>
            <person name="Xu Z."/>
            <person name="Chen X.L."/>
            <person name="Zhou B.C."/>
            <person name="Zhang Y.Z."/>
        </authorList>
    </citation>
    <scope>NUCLEOTIDE SEQUENCE [LARGE SCALE GENOMIC DNA]</scope>
    <source>
        <strain evidence="3 4">P-1 km-3</strain>
    </source>
</reference>
<dbReference type="SUPFAM" id="SSF53041">
    <property type="entry name" value="Resolvase-like"/>
    <property type="match status" value="1"/>
</dbReference>
<evidence type="ECO:0000259" key="1">
    <source>
        <dbReference type="PROSITE" id="PS51736"/>
    </source>
</evidence>
<dbReference type="PROSITE" id="PS51737">
    <property type="entry name" value="RECOMBINASE_DNA_BIND"/>
    <property type="match status" value="1"/>
</dbReference>
<comment type="caution">
    <text evidence="3">The sequence shown here is derived from an EMBL/GenBank/DDBJ whole genome shotgun (WGS) entry which is preliminary data.</text>
</comment>
<dbReference type="PROSITE" id="PS51736">
    <property type="entry name" value="RECOMBINASES_3"/>
    <property type="match status" value="1"/>
</dbReference>
<dbReference type="RefSeq" id="WP_135943999.1">
    <property type="nucleotide sequence ID" value="NZ_BMEI01000001.1"/>
</dbReference>
<evidence type="ECO:0000313" key="3">
    <source>
        <dbReference type="EMBL" id="TGY94803.1"/>
    </source>
</evidence>
<dbReference type="InterPro" id="IPR025827">
    <property type="entry name" value="Zn_ribbon_recom_dom"/>
</dbReference>
<feature type="domain" description="Resolvase/invertase-type recombinase catalytic" evidence="1">
    <location>
        <begin position="10"/>
        <end position="164"/>
    </location>
</feature>
<proteinExistence type="predicted"/>
<dbReference type="Pfam" id="PF13408">
    <property type="entry name" value="Zn_ribbon_recom"/>
    <property type="match status" value="1"/>
</dbReference>
<dbReference type="InterPro" id="IPR038109">
    <property type="entry name" value="DNA_bind_recomb_sf"/>
</dbReference>
<dbReference type="InterPro" id="IPR011109">
    <property type="entry name" value="DNA_bind_recombinase_dom"/>
</dbReference>